<dbReference type="EMBL" id="JAHUZB010000001">
    <property type="protein sequence ID" value="MBV7389259.1"/>
    <property type="molecule type" value="Genomic_DNA"/>
</dbReference>
<sequence length="200" mass="23550">MPKSTFKNLPTERQEYIRGILLDIFYAKPLGQVKVSEIVSALNMSRGIFYKYFEDLNEAYDYLIHYYAGIVHGEIIGYITHQKSDYFKGIENFLLSYVDLEETEPKYRQLALLTQNSYLFSYRSPMAHGMDAWTAILQENHFNIQSEAESVSFLYFSMKLVIDSLTDMLANDWSKEELIHDYRFKARWLTEGLQQKNSLK</sequence>
<accession>A0ABS6T8P3</accession>
<dbReference type="Pfam" id="PF17924">
    <property type="entry name" value="TetR_C_19"/>
    <property type="match status" value="1"/>
</dbReference>
<dbReference type="Proteomes" id="UP000774130">
    <property type="component" value="Unassembled WGS sequence"/>
</dbReference>
<proteinExistence type="predicted"/>
<reference evidence="1 2" key="1">
    <citation type="submission" date="2021-06" db="EMBL/GenBank/DDBJ databases">
        <title>Enterococcus alishanensis sp. nov., a novel lactic acid bacterium isolated from fresh coffee beans.</title>
        <authorList>
            <person name="Chen Y.-S."/>
        </authorList>
    </citation>
    <scope>NUCLEOTIDE SEQUENCE [LARGE SCALE GENOMIC DNA]</scope>
    <source>
        <strain evidence="1 2">ALS3</strain>
    </source>
</reference>
<name>A0ABS6T8P3_9ENTE</name>
<comment type="caution">
    <text evidence="1">The sequence shown here is derived from an EMBL/GenBank/DDBJ whole genome shotgun (WGS) entry which is preliminary data.</text>
</comment>
<protein>
    <submittedName>
        <fullName evidence="1">TetR/AcrR family transcriptional regulator</fullName>
    </submittedName>
</protein>
<keyword evidence="2" id="KW-1185">Reference proteome</keyword>
<gene>
    <name evidence="1" type="ORF">KUA55_01090</name>
</gene>
<evidence type="ECO:0000313" key="2">
    <source>
        <dbReference type="Proteomes" id="UP000774130"/>
    </source>
</evidence>
<dbReference type="RefSeq" id="WP_218324326.1">
    <property type="nucleotide sequence ID" value="NZ_JAHUZB010000001.1"/>
</dbReference>
<organism evidence="1 2">
    <name type="scientific">Enterococcus alishanensis</name>
    <dbReference type="NCBI Taxonomy" id="1303817"/>
    <lineage>
        <taxon>Bacteria</taxon>
        <taxon>Bacillati</taxon>
        <taxon>Bacillota</taxon>
        <taxon>Bacilli</taxon>
        <taxon>Lactobacillales</taxon>
        <taxon>Enterococcaceae</taxon>
        <taxon>Enterococcus</taxon>
    </lineage>
</organism>
<evidence type="ECO:0000313" key="1">
    <source>
        <dbReference type="EMBL" id="MBV7389259.1"/>
    </source>
</evidence>